<dbReference type="EMBL" id="AM746676">
    <property type="protein sequence ID" value="CAN97551.1"/>
    <property type="molecule type" value="Genomic_DNA"/>
</dbReference>
<evidence type="ECO:0000313" key="2">
    <source>
        <dbReference type="EMBL" id="CAN97551.1"/>
    </source>
</evidence>
<dbReference type="KEGG" id="scl:sce7382"/>
<feature type="region of interest" description="Disordered" evidence="1">
    <location>
        <begin position="40"/>
        <end position="63"/>
    </location>
</feature>
<accession>A9EYK3</accession>
<gene>
    <name evidence="2" type="ordered locus">sce7382</name>
</gene>
<reference evidence="2 3" key="1">
    <citation type="journal article" date="2007" name="Nat. Biotechnol.">
        <title>Complete genome sequence of the myxobacterium Sorangium cellulosum.</title>
        <authorList>
            <person name="Schneiker S."/>
            <person name="Perlova O."/>
            <person name="Kaiser O."/>
            <person name="Gerth K."/>
            <person name="Alici A."/>
            <person name="Altmeyer M.O."/>
            <person name="Bartels D."/>
            <person name="Bekel T."/>
            <person name="Beyer S."/>
            <person name="Bode E."/>
            <person name="Bode H.B."/>
            <person name="Bolten C.J."/>
            <person name="Choudhuri J.V."/>
            <person name="Doss S."/>
            <person name="Elnakady Y.A."/>
            <person name="Frank B."/>
            <person name="Gaigalat L."/>
            <person name="Goesmann A."/>
            <person name="Groeger C."/>
            <person name="Gross F."/>
            <person name="Jelsbak L."/>
            <person name="Jelsbak L."/>
            <person name="Kalinowski J."/>
            <person name="Kegler C."/>
            <person name="Knauber T."/>
            <person name="Konietzny S."/>
            <person name="Kopp M."/>
            <person name="Krause L."/>
            <person name="Krug D."/>
            <person name="Linke B."/>
            <person name="Mahmud T."/>
            <person name="Martinez-Arias R."/>
            <person name="McHardy A.C."/>
            <person name="Merai M."/>
            <person name="Meyer F."/>
            <person name="Mormann S."/>
            <person name="Munoz-Dorado J."/>
            <person name="Perez J."/>
            <person name="Pradella S."/>
            <person name="Rachid S."/>
            <person name="Raddatz G."/>
            <person name="Rosenau F."/>
            <person name="Rueckert C."/>
            <person name="Sasse F."/>
            <person name="Scharfe M."/>
            <person name="Schuster S.C."/>
            <person name="Suen G."/>
            <person name="Treuner-Lange A."/>
            <person name="Velicer G.J."/>
            <person name="Vorholter F.-J."/>
            <person name="Weissman K.J."/>
            <person name="Welch R.D."/>
            <person name="Wenzel S.C."/>
            <person name="Whitworth D.E."/>
            <person name="Wilhelm S."/>
            <person name="Wittmann C."/>
            <person name="Bloecker H."/>
            <person name="Puehler A."/>
            <person name="Mueller R."/>
        </authorList>
    </citation>
    <scope>NUCLEOTIDE SEQUENCE [LARGE SCALE GENOMIC DNA]</scope>
    <source>
        <strain evidence="3">So ce56</strain>
    </source>
</reference>
<dbReference type="HOGENOM" id="CLU_2107412_0_0_7"/>
<proteinExistence type="predicted"/>
<name>A9EYK3_SORC5</name>
<evidence type="ECO:0000256" key="1">
    <source>
        <dbReference type="SAM" id="MobiDB-lite"/>
    </source>
</evidence>
<dbReference type="Proteomes" id="UP000002139">
    <property type="component" value="Chromosome"/>
</dbReference>
<protein>
    <submittedName>
        <fullName evidence="2">Uncharacterized protein</fullName>
    </submittedName>
</protein>
<evidence type="ECO:0000313" key="3">
    <source>
        <dbReference type="Proteomes" id="UP000002139"/>
    </source>
</evidence>
<dbReference type="BioCyc" id="SCEL448385:SCE_RS37810-MONOMER"/>
<keyword evidence="3" id="KW-1185">Reference proteome</keyword>
<organism evidence="2 3">
    <name type="scientific">Sorangium cellulosum (strain So ce56)</name>
    <name type="common">Polyangium cellulosum (strain So ce56)</name>
    <dbReference type="NCBI Taxonomy" id="448385"/>
    <lineage>
        <taxon>Bacteria</taxon>
        <taxon>Pseudomonadati</taxon>
        <taxon>Myxococcota</taxon>
        <taxon>Polyangia</taxon>
        <taxon>Polyangiales</taxon>
        <taxon>Polyangiaceae</taxon>
        <taxon>Sorangium</taxon>
    </lineage>
</organism>
<sequence length="115" mass="12142">MDEVIRRATAKQPAARYLSVAEMAQGMIALRRRLEQDEAEGRISLAAPPDEPPIPGRPGRRAVYRAPVTGPTLEVPRREPSARVVVASPVPALGPGGTAPMDLESVRAAAFGPGP</sequence>
<dbReference type="AlphaFoldDB" id="A9EYK3"/>